<dbReference type="AlphaFoldDB" id="A0A1N6HC37"/>
<dbReference type="RefSeq" id="WP_084193068.1">
    <property type="nucleotide sequence ID" value="NZ_FSRL01000001.1"/>
</dbReference>
<sequence>MGRWLKLLFKLLAWVVLIVLVTLLALRLLAALRETRTEAPAPGALVQTDLGALYVIDMGPRDGPPVLLIHGSIGWSAFWEETLVALAAQGYRAIAFDMPPMGWSERDPAGDYGRARQAQRVLALTEALGISPVLVAHSFGAGAGAEAVMADSSAFAGFLVVDGAIGLEAQAKPLPLPLRSGAVRQLAVSASITNPWAMQPMLRAFLHVKDRAAPYVDTLNAPMMRTGTTAAMADWLPTLLTRPEEAPSVTEEGWRGLALPTGFLWGVEDTATPLAQGERLAALVEGSRLWPLEGLGHIPQIEDPAAFQAALIEALEWVESAR</sequence>
<evidence type="ECO:0000313" key="2">
    <source>
        <dbReference type="EMBL" id="SIO17323.1"/>
    </source>
</evidence>
<dbReference type="Gene3D" id="3.40.50.1820">
    <property type="entry name" value="alpha/beta hydrolase"/>
    <property type="match status" value="1"/>
</dbReference>
<dbReference type="InterPro" id="IPR000073">
    <property type="entry name" value="AB_hydrolase_1"/>
</dbReference>
<dbReference type="InterPro" id="IPR029058">
    <property type="entry name" value="AB_hydrolase_fold"/>
</dbReference>
<dbReference type="PANTHER" id="PTHR46438:SF2">
    <property type="entry name" value="ALPHA_BETA-HYDROLASES SUPERFAMILY PROTEIN"/>
    <property type="match status" value="1"/>
</dbReference>
<dbReference type="Proteomes" id="UP000184932">
    <property type="component" value="Unassembled WGS sequence"/>
</dbReference>
<organism evidence="2 3">
    <name type="scientific">Vannielia litorea</name>
    <dbReference type="NCBI Taxonomy" id="1217970"/>
    <lineage>
        <taxon>Bacteria</taxon>
        <taxon>Pseudomonadati</taxon>
        <taxon>Pseudomonadota</taxon>
        <taxon>Alphaproteobacteria</taxon>
        <taxon>Rhodobacterales</taxon>
        <taxon>Paracoccaceae</taxon>
        <taxon>Vannielia</taxon>
    </lineage>
</organism>
<evidence type="ECO:0000313" key="3">
    <source>
        <dbReference type="Proteomes" id="UP000184932"/>
    </source>
</evidence>
<accession>A0A1N6HC37</accession>
<dbReference type="Pfam" id="PF12697">
    <property type="entry name" value="Abhydrolase_6"/>
    <property type="match status" value="1"/>
</dbReference>
<name>A0A1N6HC37_9RHOB</name>
<gene>
    <name evidence="2" type="ORF">SAMN05444002_3251</name>
</gene>
<reference evidence="3" key="1">
    <citation type="submission" date="2016-11" db="EMBL/GenBank/DDBJ databases">
        <authorList>
            <person name="Varghese N."/>
            <person name="Submissions S."/>
        </authorList>
    </citation>
    <scope>NUCLEOTIDE SEQUENCE [LARGE SCALE GENOMIC DNA]</scope>
    <source>
        <strain evidence="3">DSM 29440</strain>
    </source>
</reference>
<dbReference type="SUPFAM" id="SSF53474">
    <property type="entry name" value="alpha/beta-Hydrolases"/>
    <property type="match status" value="1"/>
</dbReference>
<evidence type="ECO:0000259" key="1">
    <source>
        <dbReference type="Pfam" id="PF12697"/>
    </source>
</evidence>
<dbReference type="PANTHER" id="PTHR46438">
    <property type="entry name" value="ALPHA/BETA-HYDROLASES SUPERFAMILY PROTEIN"/>
    <property type="match status" value="1"/>
</dbReference>
<keyword evidence="3" id="KW-1185">Reference proteome</keyword>
<dbReference type="STRING" id="1217970.SAMN05444002_3251"/>
<dbReference type="OrthoDB" id="9804723at2"/>
<protein>
    <submittedName>
        <fullName evidence="2">Pimeloyl-ACP methyl ester carboxylesterase</fullName>
    </submittedName>
</protein>
<feature type="domain" description="AB hydrolase-1" evidence="1">
    <location>
        <begin position="66"/>
        <end position="307"/>
    </location>
</feature>
<proteinExistence type="predicted"/>
<dbReference type="EMBL" id="FSRL01000001">
    <property type="protein sequence ID" value="SIO17323.1"/>
    <property type="molecule type" value="Genomic_DNA"/>
</dbReference>